<reference evidence="3 4" key="1">
    <citation type="journal article" date="2023" name="Nucleic Acids Res.">
        <title>The hologenome of Daphnia magna reveals possible DNA methylation and microbiome-mediated evolution of the host genome.</title>
        <authorList>
            <person name="Chaturvedi A."/>
            <person name="Li X."/>
            <person name="Dhandapani V."/>
            <person name="Marshall H."/>
            <person name="Kissane S."/>
            <person name="Cuenca-Cambronero M."/>
            <person name="Asole G."/>
            <person name="Calvet F."/>
            <person name="Ruiz-Romero M."/>
            <person name="Marangio P."/>
            <person name="Guigo R."/>
            <person name="Rago D."/>
            <person name="Mirbahai L."/>
            <person name="Eastwood N."/>
            <person name="Colbourne J.K."/>
            <person name="Zhou J."/>
            <person name="Mallon E."/>
            <person name="Orsini L."/>
        </authorList>
    </citation>
    <scope>NUCLEOTIDE SEQUENCE [LARGE SCALE GENOMIC DNA]</scope>
    <source>
        <strain evidence="3">LRV0_1</strain>
    </source>
</reference>
<keyword evidence="2" id="KW-0732">Signal</keyword>
<keyword evidence="4" id="KW-1185">Reference proteome</keyword>
<feature type="chain" id="PRO_5046577664" evidence="2">
    <location>
        <begin position="22"/>
        <end position="292"/>
    </location>
</feature>
<dbReference type="EMBL" id="JAOYFB010000039">
    <property type="protein sequence ID" value="KAK4029785.1"/>
    <property type="molecule type" value="Genomic_DNA"/>
</dbReference>
<evidence type="ECO:0000313" key="3">
    <source>
        <dbReference type="EMBL" id="KAK4029785.1"/>
    </source>
</evidence>
<comment type="caution">
    <text evidence="3">The sequence shown here is derived from an EMBL/GenBank/DDBJ whole genome shotgun (WGS) entry which is preliminary data.</text>
</comment>
<evidence type="ECO:0000256" key="2">
    <source>
        <dbReference type="SAM" id="SignalP"/>
    </source>
</evidence>
<gene>
    <name evidence="3" type="ORF">OUZ56_022747</name>
</gene>
<protein>
    <submittedName>
        <fullName evidence="3">Uncharacterized protein</fullName>
    </submittedName>
</protein>
<dbReference type="Proteomes" id="UP001234178">
    <property type="component" value="Unassembled WGS sequence"/>
</dbReference>
<name>A0ABR0AXC4_9CRUS</name>
<sequence length="292" mass="33230">MAMMAEFKCLLVLVAVSVCSCEVDPSSTTVSSTTHSELDGGVLLQVEGQRLGELTKQMAETNRALEELLATKLRDIHYASVIGELRAEIDALRRDLEHVREAPLPPTGQDGGVVEPTVTSSQNEQKTLHWLQSSLAEMKGEIVDLNRSVNVSRQLQQQQETAGQLQLTRFDVTVLQAQVADEAAHRQQINQSIQQVHDDVHRLDQHQQLNSAQLERLESNDCVLYNKSLRLHFFFLYFMDVGDRKKRIRHSGQPKCEELKRMAVRHAAEQREYYRCCALVCDSYLRLYTLEI</sequence>
<feature type="signal peptide" evidence="2">
    <location>
        <begin position="1"/>
        <end position="21"/>
    </location>
</feature>
<proteinExistence type="predicted"/>
<feature type="region of interest" description="Disordered" evidence="1">
    <location>
        <begin position="101"/>
        <end position="122"/>
    </location>
</feature>
<evidence type="ECO:0000313" key="4">
    <source>
        <dbReference type="Proteomes" id="UP001234178"/>
    </source>
</evidence>
<evidence type="ECO:0000256" key="1">
    <source>
        <dbReference type="SAM" id="MobiDB-lite"/>
    </source>
</evidence>
<organism evidence="3 4">
    <name type="scientific">Daphnia magna</name>
    <dbReference type="NCBI Taxonomy" id="35525"/>
    <lineage>
        <taxon>Eukaryota</taxon>
        <taxon>Metazoa</taxon>
        <taxon>Ecdysozoa</taxon>
        <taxon>Arthropoda</taxon>
        <taxon>Crustacea</taxon>
        <taxon>Branchiopoda</taxon>
        <taxon>Diplostraca</taxon>
        <taxon>Cladocera</taxon>
        <taxon>Anomopoda</taxon>
        <taxon>Daphniidae</taxon>
        <taxon>Daphnia</taxon>
    </lineage>
</organism>
<accession>A0ABR0AXC4</accession>